<organism evidence="1 2">
    <name type="scientific">Botrimarina hoheduenensis</name>
    <dbReference type="NCBI Taxonomy" id="2528000"/>
    <lineage>
        <taxon>Bacteria</taxon>
        <taxon>Pseudomonadati</taxon>
        <taxon>Planctomycetota</taxon>
        <taxon>Planctomycetia</taxon>
        <taxon>Pirellulales</taxon>
        <taxon>Lacipirellulaceae</taxon>
        <taxon>Botrimarina</taxon>
    </lineage>
</organism>
<sequence length="767" mass="87448">MEVSAVINLSRRVSRRLVIACASVGASCVVAHEAEAGDPPPYTDYCEMLSQEIQGRKHAFLAGNKTYYVGGAYHCYQPHEDETLGLTHPFFHDLRGRGFGLARHEGSGYGHDFRGWEFYINTRVAYGTVLVDGKRYRTPAPVSMTWRPDKVICKYKVGGVRIYEEKFIAGNDAGCSIIRSDKPIRIEFEGRSLYFPNQSLRSTATVRFDEAGNAVHVAEGGEVITHPVRDETTAGKLIYDGMSTVLSASKPIERFASRVDDMGQCHYSFQVPCDRQGTAIAWAMDDRYDQARDAAQAVLSDAPAALAAKTGAMNDLLNRQVPYFRCSDEDLVKVYYFLWSIYLMYYIDVQEGWETHPHTQTAVNNFLGMHRYDANFQIKVGAWTADKRYYAYGNVLHWKPLLPYARDGGSLPDNKGIAWYSPVWGTTTEHVIGAWQIYQHTGDEQFLHDCYDDYFRELFKDGMHSHWGCHYDAAERLRDMAALTGDADPDRWLRLVQIDGREAWLSSMWEKERPRFFGGGREHPNWSGFAYLRNSYFPEAWAHEMAREWAVDTEKGFFWKVPLSSRAIPALENVFDPEFSSTPDTNYYALLGMYKSRVGRIANQCALAHLRGYNMHWGIPIAPEAWGAGPEPWGDQYSNFNAGKILLFLEGMAGIEYSVPDDELTVCDNMPEEWESMEVRFPVDSGGVRHWPRISYRRKVTERGVEKSISVEGSPLERVTIQPWLEEGRLKRATKGYSRRGQPRDHVGYRFKGSRDPSVTLLIDKRE</sequence>
<name>A0A5C5VYQ9_9BACT</name>
<dbReference type="GO" id="GO:0005975">
    <property type="term" value="P:carbohydrate metabolic process"/>
    <property type="evidence" value="ECO:0007669"/>
    <property type="project" value="InterPro"/>
</dbReference>
<dbReference type="AlphaFoldDB" id="A0A5C5VYQ9"/>
<evidence type="ECO:0000313" key="1">
    <source>
        <dbReference type="EMBL" id="TWT42642.1"/>
    </source>
</evidence>
<dbReference type="InterPro" id="IPR008928">
    <property type="entry name" value="6-hairpin_glycosidase_sf"/>
</dbReference>
<reference evidence="1 2" key="1">
    <citation type="submission" date="2019-02" db="EMBL/GenBank/DDBJ databases">
        <title>Deep-cultivation of Planctomycetes and their phenomic and genomic characterization uncovers novel biology.</title>
        <authorList>
            <person name="Wiegand S."/>
            <person name="Jogler M."/>
            <person name="Boedeker C."/>
            <person name="Pinto D."/>
            <person name="Vollmers J."/>
            <person name="Rivas-Marin E."/>
            <person name="Kohn T."/>
            <person name="Peeters S.H."/>
            <person name="Heuer A."/>
            <person name="Rast P."/>
            <person name="Oberbeckmann S."/>
            <person name="Bunk B."/>
            <person name="Jeske O."/>
            <person name="Meyerdierks A."/>
            <person name="Storesund J.E."/>
            <person name="Kallscheuer N."/>
            <person name="Luecker S."/>
            <person name="Lage O.M."/>
            <person name="Pohl T."/>
            <person name="Merkel B.J."/>
            <person name="Hornburger P."/>
            <person name="Mueller R.-W."/>
            <person name="Bruemmer F."/>
            <person name="Labrenz M."/>
            <person name="Spormann A.M."/>
            <person name="Op Den Camp H."/>
            <person name="Overmann J."/>
            <person name="Amann R."/>
            <person name="Jetten M.S.M."/>
            <person name="Mascher T."/>
            <person name="Medema M.H."/>
            <person name="Devos D.P."/>
            <person name="Kaster A.-K."/>
            <person name="Ovreas L."/>
            <person name="Rohde M."/>
            <person name="Galperin M.Y."/>
            <person name="Jogler C."/>
        </authorList>
    </citation>
    <scope>NUCLEOTIDE SEQUENCE [LARGE SCALE GENOMIC DNA]</scope>
    <source>
        <strain evidence="1 2">Pla111</strain>
    </source>
</reference>
<dbReference type="Proteomes" id="UP000318995">
    <property type="component" value="Unassembled WGS sequence"/>
</dbReference>
<gene>
    <name evidence="1" type="ORF">Pla111_26140</name>
</gene>
<proteinExistence type="predicted"/>
<comment type="caution">
    <text evidence="1">The sequence shown here is derived from an EMBL/GenBank/DDBJ whole genome shotgun (WGS) entry which is preliminary data.</text>
</comment>
<dbReference type="SUPFAM" id="SSF48208">
    <property type="entry name" value="Six-hairpin glycosidases"/>
    <property type="match status" value="1"/>
</dbReference>
<accession>A0A5C5VYQ9</accession>
<evidence type="ECO:0000313" key="2">
    <source>
        <dbReference type="Proteomes" id="UP000318995"/>
    </source>
</evidence>
<dbReference type="EMBL" id="SJPH01000006">
    <property type="protein sequence ID" value="TWT42642.1"/>
    <property type="molecule type" value="Genomic_DNA"/>
</dbReference>
<keyword evidence="2" id="KW-1185">Reference proteome</keyword>
<protein>
    <submittedName>
        <fullName evidence="1">Uncharacterized protein</fullName>
    </submittedName>
</protein>